<feature type="domain" description="EcxA zinc-binding" evidence="1">
    <location>
        <begin position="428"/>
        <end position="733"/>
    </location>
</feature>
<feature type="domain" description="DUF5117" evidence="2">
    <location>
        <begin position="130"/>
        <end position="296"/>
    </location>
</feature>
<organism evidence="4 5">
    <name type="scientific">Sanguibacteroides justesenii</name>
    <dbReference type="NCBI Taxonomy" id="1547597"/>
    <lineage>
        <taxon>Bacteria</taxon>
        <taxon>Pseudomonadati</taxon>
        <taxon>Bacteroidota</taxon>
        <taxon>Bacteroidia</taxon>
        <taxon>Bacteroidales</taxon>
        <taxon>Porphyromonadaceae</taxon>
        <taxon>Sanguibacteroides</taxon>
    </lineage>
</organism>
<proteinExistence type="predicted"/>
<dbReference type="PANTHER" id="PTHR38478">
    <property type="entry name" value="PEPTIDASE M1A AND M12B"/>
    <property type="match status" value="1"/>
</dbReference>
<dbReference type="InterPro" id="IPR032534">
    <property type="entry name" value="EcxA_zinc-bd"/>
</dbReference>
<gene>
    <name evidence="4" type="ORF">IE90_05030</name>
</gene>
<evidence type="ECO:0000259" key="2">
    <source>
        <dbReference type="Pfam" id="PF17148"/>
    </source>
</evidence>
<evidence type="ECO:0000259" key="3">
    <source>
        <dbReference type="Pfam" id="PF17162"/>
    </source>
</evidence>
<evidence type="ECO:0008006" key="6">
    <source>
        <dbReference type="Google" id="ProtNLM"/>
    </source>
</evidence>
<dbReference type="Proteomes" id="UP000031937">
    <property type="component" value="Unassembled WGS sequence"/>
</dbReference>
<dbReference type="Pfam" id="PF16313">
    <property type="entry name" value="DUF4953"/>
    <property type="match status" value="1"/>
</dbReference>
<dbReference type="RefSeq" id="WP_041502785.1">
    <property type="nucleotide sequence ID" value="NZ_JPIT01000016.1"/>
</dbReference>
<sequence>MKKLMYIGFISLLLIGVSHDAWARKKKGEKKAEKKETLTAYDKLFKGKKAVTADGFMKMHLMNGKVYVEFPLNLLNKDMMLTSSIEDISDNGEGVVGQFAGRGNHFRFTKLDSLLQARLVLRRKVKNLGMGENADDMIERSNTPGIFQSYRIEAYTPDSTAVVVDMTKFFMESSRFTNPFSGYAGNSLFGFIQRVHKFQEHRSGLLGIKANEDNIVVTCNLGFNVDRLVFGAFLQAKDVPVSVTVNKILLILPEEPMRPRLADSRIGVSPVVQSELRGVCEGIKQDYLTKRWRLEPVDEERYSRGELVDVKKPIVFYIDTLMPEAWKKYVKEGAEAWNDAFEKIGLKNAIQAVEFPKDPSFDANNIRNSTIRYSPLWMYFPQTSMHTDPRTGEILNASVYMHANMASVFYTSRTEETMVADPSVRKARLSDEQTGEMIKAKMMQVIGRCLGLTDNYAASSAYPVDSLRSVSFTRKYGIVPSVMDDFPCNRIAQPEDVKNGVLLVQDRLGEYDYEVIKYLYKPIPGVKEVKAEKPVLEKWIKEMQAKPYCVYRRNPDSWAKFDPKVVRGDLGDDPIKAMNYMLPNMKGAIKNFFEWYKEGDLDMEARRLFNMELTGLFTTTIRPLMIYIGGIEIFDVEEGDQAPSYKVIPKATQRKVLKYLFDLSKDLSWIDNKEVLTQMQISDLPSLKMRNEIFNGIMSRFRYVGIAAQKSGGDYTQEEFIQDIYDEVWKNTIRNRPLTKHDMDMEQLFLASIIATSCVDAPATVFAPQFSDGLRSLNPLEIELVNQMQVQEQNRFTLDRPAGDEFEEVAGYSSIPYFEAFDGSTAHIYLEMLFKTRDLINRALVNSSGETKLHYELMLYRIKKALKKN</sequence>
<dbReference type="AlphaFoldDB" id="A0AB34R3I1"/>
<dbReference type="SUPFAM" id="SSF55486">
    <property type="entry name" value="Metalloproteases ('zincins'), catalytic domain"/>
    <property type="match status" value="1"/>
</dbReference>
<feature type="domain" description="DUF5118" evidence="3">
    <location>
        <begin position="40"/>
        <end position="86"/>
    </location>
</feature>
<evidence type="ECO:0000313" key="5">
    <source>
        <dbReference type="Proteomes" id="UP000031937"/>
    </source>
</evidence>
<comment type="caution">
    <text evidence="4">The sequence shown here is derived from an EMBL/GenBank/DDBJ whole genome shotgun (WGS) entry which is preliminary data.</text>
</comment>
<dbReference type="Pfam" id="PF17162">
    <property type="entry name" value="DUF5118"/>
    <property type="match status" value="1"/>
</dbReference>
<protein>
    <recommendedName>
        <fullName evidence="6">DUF5117 domain-containing protein</fullName>
    </recommendedName>
</protein>
<reference evidence="4 5" key="1">
    <citation type="submission" date="2014-07" db="EMBL/GenBank/DDBJ databases">
        <title>Porphyromonadaceae bacterium OUH 334697 = ATCC BAA-2682 = DSM 28341 draft genome.</title>
        <authorList>
            <person name="Sydenham T.V."/>
            <person name="Hasman H."/>
            <person name="Justesen U.S."/>
        </authorList>
    </citation>
    <scope>NUCLEOTIDE SEQUENCE [LARGE SCALE GENOMIC DNA]</scope>
    <source>
        <strain evidence="4 5">OUH 334697</strain>
    </source>
</reference>
<name>A0AB34R3I1_9PORP</name>
<evidence type="ECO:0000259" key="1">
    <source>
        <dbReference type="Pfam" id="PF16313"/>
    </source>
</evidence>
<dbReference type="EMBL" id="JPIT01000016">
    <property type="protein sequence ID" value="KIO46166.1"/>
    <property type="molecule type" value="Genomic_DNA"/>
</dbReference>
<dbReference type="PANTHER" id="PTHR38478:SF1">
    <property type="entry name" value="ZINC DEPENDENT METALLOPROTEASE DOMAIN LIPOPROTEIN"/>
    <property type="match status" value="1"/>
</dbReference>
<dbReference type="Pfam" id="PF17148">
    <property type="entry name" value="DUF5117"/>
    <property type="match status" value="1"/>
</dbReference>
<dbReference type="InterPro" id="IPR033428">
    <property type="entry name" value="DUF5118"/>
</dbReference>
<evidence type="ECO:0000313" key="4">
    <source>
        <dbReference type="EMBL" id="KIO46166.1"/>
    </source>
</evidence>
<dbReference type="InterPro" id="IPR033413">
    <property type="entry name" value="DUF5117"/>
</dbReference>
<accession>A0AB34R3I1</accession>